<reference evidence="2 3" key="1">
    <citation type="journal article" date="2020" name="G3 (Bethesda)">
        <title>Improved Reference Genome for Cyclotella cryptica CCMP332, a Model for Cell Wall Morphogenesis, Salinity Adaptation, and Lipid Production in Diatoms (Bacillariophyta).</title>
        <authorList>
            <person name="Roberts W.R."/>
            <person name="Downey K.M."/>
            <person name="Ruck E.C."/>
            <person name="Traller J.C."/>
            <person name="Alverson A.J."/>
        </authorList>
    </citation>
    <scope>NUCLEOTIDE SEQUENCE [LARGE SCALE GENOMIC DNA]</scope>
    <source>
        <strain evidence="2 3">CCMP332</strain>
    </source>
</reference>
<gene>
    <name evidence="2" type="ORF">HJC23_006971</name>
</gene>
<protein>
    <submittedName>
        <fullName evidence="2">Uncharacterized protein</fullName>
    </submittedName>
</protein>
<comment type="caution">
    <text evidence="2">The sequence shown here is derived from an EMBL/GenBank/DDBJ whole genome shotgun (WGS) entry which is preliminary data.</text>
</comment>
<evidence type="ECO:0000313" key="3">
    <source>
        <dbReference type="Proteomes" id="UP001516023"/>
    </source>
</evidence>
<dbReference type="AlphaFoldDB" id="A0ABD3QN47"/>
<dbReference type="EMBL" id="JABMIG020000027">
    <property type="protein sequence ID" value="KAL3801361.1"/>
    <property type="molecule type" value="Genomic_DNA"/>
</dbReference>
<evidence type="ECO:0000313" key="2">
    <source>
        <dbReference type="EMBL" id="KAL3801361.1"/>
    </source>
</evidence>
<sequence>MNYAVSMLLFSSFTASSAVMSSIVCDTCPLLKPSPRVIGPIGLSFPQNDRASRNTSSHDYYAELPSELLELIELAENPETDYITRTSNLSEKYFASFTDGSYCSSKSASSFESWEESFSSLEECCEMAFSWDLDACLER</sequence>
<organism evidence="2 3">
    <name type="scientific">Cyclotella cryptica</name>
    <dbReference type="NCBI Taxonomy" id="29204"/>
    <lineage>
        <taxon>Eukaryota</taxon>
        <taxon>Sar</taxon>
        <taxon>Stramenopiles</taxon>
        <taxon>Ochrophyta</taxon>
        <taxon>Bacillariophyta</taxon>
        <taxon>Coscinodiscophyceae</taxon>
        <taxon>Thalassiosirophycidae</taxon>
        <taxon>Stephanodiscales</taxon>
        <taxon>Stephanodiscaceae</taxon>
        <taxon>Cyclotella</taxon>
    </lineage>
</organism>
<feature type="chain" id="PRO_5044744667" evidence="1">
    <location>
        <begin position="19"/>
        <end position="139"/>
    </location>
</feature>
<keyword evidence="1" id="KW-0732">Signal</keyword>
<feature type="signal peptide" evidence="1">
    <location>
        <begin position="1"/>
        <end position="18"/>
    </location>
</feature>
<evidence type="ECO:0000256" key="1">
    <source>
        <dbReference type="SAM" id="SignalP"/>
    </source>
</evidence>
<accession>A0ABD3QN47</accession>
<proteinExistence type="predicted"/>
<name>A0ABD3QN47_9STRA</name>
<dbReference type="Proteomes" id="UP001516023">
    <property type="component" value="Unassembled WGS sequence"/>
</dbReference>
<keyword evidence="3" id="KW-1185">Reference proteome</keyword>